<evidence type="ECO:0000313" key="9">
    <source>
        <dbReference type="Proteomes" id="UP000241645"/>
    </source>
</evidence>
<dbReference type="Pfam" id="PF00702">
    <property type="entry name" value="Hydrolase"/>
    <property type="match status" value="1"/>
</dbReference>
<dbReference type="InterPro" id="IPR051949">
    <property type="entry name" value="Cation_Transport_ATPase"/>
</dbReference>
<sequence>MKDYDAVARFKDAGIERTVIMTGDNRATHQAIAKQIGIDDIHAKILPTDKVKAANELKEKYGKNAMVRDGIEPNLV</sequence>
<dbReference type="PANTHER" id="PTHR43079">
    <property type="entry name" value="PROBABLE CADMIUM/ZINC-TRANSPORTING ATPASE HMA1"/>
    <property type="match status" value="1"/>
</dbReference>
<comment type="subcellular location">
    <subcellularLocation>
        <location evidence="1">Membrane</location>
        <topology evidence="1">Multi-pass membrane protein</topology>
    </subcellularLocation>
</comment>
<comment type="caution">
    <text evidence="8">The sequence shown here is derived from an EMBL/GenBank/DDBJ whole genome shotgun (WGS) entry which is preliminary data.</text>
</comment>
<dbReference type="EMBL" id="PXZO01000002">
    <property type="protein sequence ID" value="PSK14475.1"/>
    <property type="molecule type" value="Genomic_DNA"/>
</dbReference>
<evidence type="ECO:0000256" key="4">
    <source>
        <dbReference type="ARBA" id="ARBA00022741"/>
    </source>
</evidence>
<evidence type="ECO:0000256" key="7">
    <source>
        <dbReference type="ARBA" id="ARBA00022967"/>
    </source>
</evidence>
<name>A0ABX5FWG0_9BACL</name>
<dbReference type="InterPro" id="IPR023214">
    <property type="entry name" value="HAD_sf"/>
</dbReference>
<gene>
    <name evidence="8" type="ORF">C7R92_02395</name>
</gene>
<evidence type="ECO:0000256" key="6">
    <source>
        <dbReference type="ARBA" id="ARBA00022842"/>
    </source>
</evidence>
<evidence type="ECO:0000256" key="3">
    <source>
        <dbReference type="ARBA" id="ARBA00022723"/>
    </source>
</evidence>
<dbReference type="Gene3D" id="3.40.50.1000">
    <property type="entry name" value="HAD superfamily/HAD-like"/>
    <property type="match status" value="1"/>
</dbReference>
<evidence type="ECO:0000256" key="5">
    <source>
        <dbReference type="ARBA" id="ARBA00022840"/>
    </source>
</evidence>
<dbReference type="RefSeq" id="WP_106833112.1">
    <property type="nucleotide sequence ID" value="NZ_JARMEW010000014.1"/>
</dbReference>
<evidence type="ECO:0000256" key="2">
    <source>
        <dbReference type="ARBA" id="ARBA00006024"/>
    </source>
</evidence>
<evidence type="ECO:0000313" key="8">
    <source>
        <dbReference type="EMBL" id="PSK14475.1"/>
    </source>
</evidence>
<dbReference type="Proteomes" id="UP000241645">
    <property type="component" value="Unassembled WGS sequence"/>
</dbReference>
<keyword evidence="3" id="KW-0479">Metal-binding</keyword>
<organism evidence="8 9">
    <name type="scientific">Brevibacillus porteri</name>
    <dbReference type="NCBI Taxonomy" id="2126350"/>
    <lineage>
        <taxon>Bacteria</taxon>
        <taxon>Bacillati</taxon>
        <taxon>Bacillota</taxon>
        <taxon>Bacilli</taxon>
        <taxon>Bacillales</taxon>
        <taxon>Paenibacillaceae</taxon>
        <taxon>Brevibacillus</taxon>
    </lineage>
</organism>
<evidence type="ECO:0000256" key="1">
    <source>
        <dbReference type="ARBA" id="ARBA00004141"/>
    </source>
</evidence>
<dbReference type="SUPFAM" id="SSF56784">
    <property type="entry name" value="HAD-like"/>
    <property type="match status" value="1"/>
</dbReference>
<comment type="similarity">
    <text evidence="2">Belongs to the cation transport ATPase (P-type) (TC 3.A.3) family. Type IB subfamily.</text>
</comment>
<protein>
    <submittedName>
        <fullName evidence="8">Uncharacterized protein</fullName>
    </submittedName>
</protein>
<keyword evidence="5" id="KW-0067">ATP-binding</keyword>
<dbReference type="PANTHER" id="PTHR43079:SF1">
    <property type="entry name" value="CADMIUM_ZINC-TRANSPORTING ATPASE HMA1, CHLOROPLASTIC-RELATED"/>
    <property type="match status" value="1"/>
</dbReference>
<keyword evidence="6" id="KW-0460">Magnesium</keyword>
<accession>A0ABX5FWG0</accession>
<dbReference type="InterPro" id="IPR036412">
    <property type="entry name" value="HAD-like_sf"/>
</dbReference>
<reference evidence="8 9" key="1">
    <citation type="submission" date="2018-03" db="EMBL/GenBank/DDBJ databases">
        <title>Brevisbacillus phylogenomics.</title>
        <authorList>
            <person name="Dunlap C."/>
        </authorList>
    </citation>
    <scope>NUCLEOTIDE SEQUENCE [LARGE SCALE GENOMIC DNA]</scope>
    <source>
        <strain evidence="8 9">NRRL B-41110</strain>
    </source>
</reference>
<keyword evidence="7" id="KW-1278">Translocase</keyword>
<keyword evidence="9" id="KW-1185">Reference proteome</keyword>
<dbReference type="GeneID" id="95748994"/>
<keyword evidence="4" id="KW-0547">Nucleotide-binding</keyword>
<proteinExistence type="inferred from homology"/>